<dbReference type="PANTHER" id="PTHR43832:SF1">
    <property type="entry name" value="S-ADENOSYL-L-METHIONINE-DEPENDENT METHYLTRANSFERASES SUPERFAMILY PROTEIN"/>
    <property type="match status" value="1"/>
</dbReference>
<keyword evidence="1" id="KW-0808">Transferase</keyword>
<sequence>MSLTAAIIDTFEGAPLPDVVRKTAIHLLVANARRQLSAAGADADAAFAREMAERPIAEHTDAANAQHYEVPAEFFLNCLGPQLKYSCALYANPGDTLAQAEEHGLAETAAHADLKDGQRILELGCGWGSLSLWMAKAYPNARITSVSNSASQRAFILARAQERGLSNLDVITCDMNDFQADGEFDRVVSVEMFEHMANWRALLTRVKGWLKPDGRLFIHVFTHRTTPYRFDVDDEADWIGKYFFSGGVMPSHGLITQFPDLFTLEQDWRWSGTHYEKTALHWLEAYDRNIAKIRPVLDEVYGDQATLWHRRWRLFFLATAGLFGHRGGAEWGVSHYRLRPA</sequence>
<dbReference type="EMBL" id="QFYS01000006">
    <property type="protein sequence ID" value="RAK64382.1"/>
    <property type="molecule type" value="Genomic_DNA"/>
</dbReference>
<comment type="caution">
    <text evidence="1">The sequence shown here is derived from an EMBL/GenBank/DDBJ whole genome shotgun (WGS) entry which is preliminary data.</text>
</comment>
<dbReference type="RefSeq" id="WP_111276769.1">
    <property type="nucleotide sequence ID" value="NZ_QFYS01000006.1"/>
</dbReference>
<dbReference type="Pfam" id="PF02353">
    <property type="entry name" value="CMAS"/>
    <property type="match status" value="1"/>
</dbReference>
<dbReference type="OrthoDB" id="9782855at2"/>
<organism evidence="1 2">
    <name type="scientific">Phenylobacterium kunshanense</name>
    <dbReference type="NCBI Taxonomy" id="1445034"/>
    <lineage>
        <taxon>Bacteria</taxon>
        <taxon>Pseudomonadati</taxon>
        <taxon>Pseudomonadota</taxon>
        <taxon>Alphaproteobacteria</taxon>
        <taxon>Caulobacterales</taxon>
        <taxon>Caulobacteraceae</taxon>
        <taxon>Phenylobacterium</taxon>
    </lineage>
</organism>
<proteinExistence type="predicted"/>
<dbReference type="PIRSF" id="PIRSF003085">
    <property type="entry name" value="CMAS"/>
    <property type="match status" value="1"/>
</dbReference>
<name>A0A328BAP1_9CAUL</name>
<evidence type="ECO:0000313" key="2">
    <source>
        <dbReference type="Proteomes" id="UP000249524"/>
    </source>
</evidence>
<dbReference type="Proteomes" id="UP000249524">
    <property type="component" value="Unassembled WGS sequence"/>
</dbReference>
<dbReference type="GO" id="GO:0032259">
    <property type="term" value="P:methylation"/>
    <property type="evidence" value="ECO:0007669"/>
    <property type="project" value="UniProtKB-KW"/>
</dbReference>
<keyword evidence="2" id="KW-1185">Reference proteome</keyword>
<dbReference type="PANTHER" id="PTHR43832">
    <property type="match status" value="1"/>
</dbReference>
<dbReference type="AlphaFoldDB" id="A0A328BAP1"/>
<evidence type="ECO:0000313" key="1">
    <source>
        <dbReference type="EMBL" id="RAK64382.1"/>
    </source>
</evidence>
<dbReference type="CDD" id="cd02440">
    <property type="entry name" value="AdoMet_MTases"/>
    <property type="match status" value="1"/>
</dbReference>
<dbReference type="InterPro" id="IPR003333">
    <property type="entry name" value="CMAS"/>
</dbReference>
<reference evidence="1 2" key="1">
    <citation type="submission" date="2018-05" db="EMBL/GenBank/DDBJ databases">
        <authorList>
            <person name="Lanie J.A."/>
            <person name="Ng W.-L."/>
            <person name="Kazmierczak K.M."/>
            <person name="Andrzejewski T.M."/>
            <person name="Davidsen T.M."/>
            <person name="Wayne K.J."/>
            <person name="Tettelin H."/>
            <person name="Glass J.I."/>
            <person name="Rusch D."/>
            <person name="Podicherti R."/>
            <person name="Tsui H.-C.T."/>
            <person name="Winkler M.E."/>
        </authorList>
    </citation>
    <scope>NUCLEOTIDE SEQUENCE [LARGE SCALE GENOMIC DNA]</scope>
    <source>
        <strain evidence="1 2">BUT-10</strain>
    </source>
</reference>
<accession>A0A328BAP1</accession>
<keyword evidence="1" id="KW-0489">Methyltransferase</keyword>
<dbReference type="GO" id="GO:0008168">
    <property type="term" value="F:methyltransferase activity"/>
    <property type="evidence" value="ECO:0007669"/>
    <property type="project" value="UniProtKB-KW"/>
</dbReference>
<dbReference type="SUPFAM" id="SSF53335">
    <property type="entry name" value="S-adenosyl-L-methionine-dependent methyltransferases"/>
    <property type="match status" value="1"/>
</dbReference>
<dbReference type="FunFam" id="3.40.50.150:FF:000554">
    <property type="entry name" value="Cation-transporting ATPase"/>
    <property type="match status" value="1"/>
</dbReference>
<dbReference type="Gene3D" id="3.40.50.150">
    <property type="entry name" value="Vaccinia Virus protein VP39"/>
    <property type="match status" value="1"/>
</dbReference>
<dbReference type="InterPro" id="IPR029063">
    <property type="entry name" value="SAM-dependent_MTases_sf"/>
</dbReference>
<protein>
    <submittedName>
        <fullName evidence="1">SAM-dependent methyltransferase</fullName>
    </submittedName>
</protein>
<dbReference type="GO" id="GO:0008610">
    <property type="term" value="P:lipid biosynthetic process"/>
    <property type="evidence" value="ECO:0007669"/>
    <property type="project" value="InterPro"/>
</dbReference>
<gene>
    <name evidence="1" type="ORF">DJ019_14555</name>
</gene>